<dbReference type="GO" id="GO:0000922">
    <property type="term" value="C:spindle pole"/>
    <property type="evidence" value="ECO:0007669"/>
    <property type="project" value="InterPro"/>
</dbReference>
<dbReference type="PANTHER" id="PTHR19302">
    <property type="entry name" value="GAMMA TUBULIN COMPLEX PROTEIN"/>
    <property type="match status" value="1"/>
</dbReference>
<comment type="subcellular location">
    <subcellularLocation>
        <location evidence="1 6">Cytoplasm</location>
        <location evidence="1 6">Cytoskeleton</location>
        <location evidence="1 6">Microtubule organizing center</location>
    </subcellularLocation>
</comment>
<dbReference type="GO" id="GO:0005874">
    <property type="term" value="C:microtubule"/>
    <property type="evidence" value="ECO:0007669"/>
    <property type="project" value="UniProtKB-KW"/>
</dbReference>
<dbReference type="GO" id="GO:0051011">
    <property type="term" value="F:microtubule minus-end binding"/>
    <property type="evidence" value="ECO:0007669"/>
    <property type="project" value="TreeGrafter"/>
</dbReference>
<evidence type="ECO:0000256" key="5">
    <source>
        <dbReference type="ARBA" id="ARBA00023212"/>
    </source>
</evidence>
<evidence type="ECO:0000313" key="9">
    <source>
        <dbReference type="EnsemblProtists" id="PYU1_T004312"/>
    </source>
</evidence>
<dbReference type="EnsemblProtists" id="PYU1_T004312">
    <property type="protein sequence ID" value="PYU1_T004312"/>
    <property type="gene ID" value="PYU1_G004302"/>
</dbReference>
<name>K3WH71_GLOUD</name>
<evidence type="ECO:0000256" key="6">
    <source>
        <dbReference type="RuleBase" id="RU363050"/>
    </source>
</evidence>
<dbReference type="InterPro" id="IPR007259">
    <property type="entry name" value="GCP"/>
</dbReference>
<comment type="similarity">
    <text evidence="2 6">Belongs to the TUBGCP family.</text>
</comment>
<dbReference type="OMA" id="RVHETFV"/>
<dbReference type="FunCoup" id="K3WH71">
    <property type="interactions" value="233"/>
</dbReference>
<dbReference type="GO" id="GO:0051321">
    <property type="term" value="P:meiotic cell cycle"/>
    <property type="evidence" value="ECO:0007669"/>
    <property type="project" value="TreeGrafter"/>
</dbReference>
<proteinExistence type="inferred from homology"/>
<dbReference type="Gene3D" id="1.20.120.1900">
    <property type="entry name" value="Gamma-tubulin complex, C-terminal domain"/>
    <property type="match status" value="2"/>
</dbReference>
<evidence type="ECO:0000259" key="8">
    <source>
        <dbReference type="Pfam" id="PF17681"/>
    </source>
</evidence>
<dbReference type="GO" id="GO:0007020">
    <property type="term" value="P:microtubule nucleation"/>
    <property type="evidence" value="ECO:0007669"/>
    <property type="project" value="InterPro"/>
</dbReference>
<dbReference type="AlphaFoldDB" id="K3WH71"/>
<dbReference type="InterPro" id="IPR040457">
    <property type="entry name" value="GCP_C"/>
</dbReference>
<dbReference type="InParanoid" id="K3WH71"/>
<evidence type="ECO:0000313" key="10">
    <source>
        <dbReference type="Proteomes" id="UP000019132"/>
    </source>
</evidence>
<dbReference type="GO" id="GO:0043015">
    <property type="term" value="F:gamma-tubulin binding"/>
    <property type="evidence" value="ECO:0007669"/>
    <property type="project" value="InterPro"/>
</dbReference>
<dbReference type="Proteomes" id="UP000019132">
    <property type="component" value="Unassembled WGS sequence"/>
</dbReference>
<dbReference type="HOGENOM" id="CLU_012029_0_0_1"/>
<dbReference type="VEuPathDB" id="FungiDB:PYU1_G004302"/>
<dbReference type="InterPro" id="IPR041470">
    <property type="entry name" value="GCP_N"/>
</dbReference>
<evidence type="ECO:0000259" key="7">
    <source>
        <dbReference type="Pfam" id="PF04130"/>
    </source>
</evidence>
<organism evidence="9 10">
    <name type="scientific">Globisporangium ultimum (strain ATCC 200006 / CBS 805.95 / DAOM BR144)</name>
    <name type="common">Pythium ultimum</name>
    <dbReference type="NCBI Taxonomy" id="431595"/>
    <lineage>
        <taxon>Eukaryota</taxon>
        <taxon>Sar</taxon>
        <taxon>Stramenopiles</taxon>
        <taxon>Oomycota</taxon>
        <taxon>Peronosporomycetes</taxon>
        <taxon>Pythiales</taxon>
        <taxon>Pythiaceae</taxon>
        <taxon>Globisporangium</taxon>
    </lineage>
</organism>
<dbReference type="eggNOG" id="KOG2065">
    <property type="taxonomic scope" value="Eukaryota"/>
</dbReference>
<dbReference type="GO" id="GO:0051225">
    <property type="term" value="P:spindle assembly"/>
    <property type="evidence" value="ECO:0007669"/>
    <property type="project" value="TreeGrafter"/>
</dbReference>
<dbReference type="Pfam" id="PF17681">
    <property type="entry name" value="GCP_N_terminal"/>
    <property type="match status" value="1"/>
</dbReference>
<evidence type="ECO:0000256" key="1">
    <source>
        <dbReference type="ARBA" id="ARBA00004267"/>
    </source>
</evidence>
<keyword evidence="10" id="KW-1185">Reference proteome</keyword>
<feature type="domain" description="Gamma tubulin complex component C-terminal" evidence="7">
    <location>
        <begin position="653"/>
        <end position="859"/>
    </location>
</feature>
<dbReference type="GO" id="GO:0000930">
    <property type="term" value="C:gamma-tubulin complex"/>
    <property type="evidence" value="ECO:0007669"/>
    <property type="project" value="TreeGrafter"/>
</dbReference>
<reference evidence="9" key="3">
    <citation type="submission" date="2015-02" db="UniProtKB">
        <authorList>
            <consortium name="EnsemblProtists"/>
        </authorList>
    </citation>
    <scope>IDENTIFICATION</scope>
    <source>
        <strain evidence="9">DAOM BR144</strain>
    </source>
</reference>
<evidence type="ECO:0000256" key="3">
    <source>
        <dbReference type="ARBA" id="ARBA00022490"/>
    </source>
</evidence>
<dbReference type="GO" id="GO:0031122">
    <property type="term" value="P:cytoplasmic microtubule organization"/>
    <property type="evidence" value="ECO:0007669"/>
    <property type="project" value="TreeGrafter"/>
</dbReference>
<evidence type="ECO:0000256" key="4">
    <source>
        <dbReference type="ARBA" id="ARBA00022701"/>
    </source>
</evidence>
<dbReference type="GO" id="GO:0000278">
    <property type="term" value="P:mitotic cell cycle"/>
    <property type="evidence" value="ECO:0007669"/>
    <property type="project" value="TreeGrafter"/>
</dbReference>
<reference evidence="10" key="1">
    <citation type="journal article" date="2010" name="Genome Biol.">
        <title>Genome sequence of the necrotrophic plant pathogen Pythium ultimum reveals original pathogenicity mechanisms and effector repertoire.</title>
        <authorList>
            <person name="Levesque C.A."/>
            <person name="Brouwer H."/>
            <person name="Cano L."/>
            <person name="Hamilton J.P."/>
            <person name="Holt C."/>
            <person name="Huitema E."/>
            <person name="Raffaele S."/>
            <person name="Robideau G.P."/>
            <person name="Thines M."/>
            <person name="Win J."/>
            <person name="Zerillo M.M."/>
            <person name="Beakes G.W."/>
            <person name="Boore J.L."/>
            <person name="Busam D."/>
            <person name="Dumas B."/>
            <person name="Ferriera S."/>
            <person name="Fuerstenberg S.I."/>
            <person name="Gachon C.M."/>
            <person name="Gaulin E."/>
            <person name="Govers F."/>
            <person name="Grenville-Briggs L."/>
            <person name="Horner N."/>
            <person name="Hostetler J."/>
            <person name="Jiang R.H."/>
            <person name="Johnson J."/>
            <person name="Krajaejun T."/>
            <person name="Lin H."/>
            <person name="Meijer H.J."/>
            <person name="Moore B."/>
            <person name="Morris P."/>
            <person name="Phuntmart V."/>
            <person name="Puiu D."/>
            <person name="Shetty J."/>
            <person name="Stajich J.E."/>
            <person name="Tripathy S."/>
            <person name="Wawra S."/>
            <person name="van West P."/>
            <person name="Whitty B.R."/>
            <person name="Coutinho P.M."/>
            <person name="Henrissat B."/>
            <person name="Martin F."/>
            <person name="Thomas P.D."/>
            <person name="Tyler B.M."/>
            <person name="De Vries R.P."/>
            <person name="Kamoun S."/>
            <person name="Yandell M."/>
            <person name="Tisserat N."/>
            <person name="Buell C.R."/>
        </authorList>
    </citation>
    <scope>NUCLEOTIDE SEQUENCE</scope>
    <source>
        <strain evidence="10">DAOM:BR144</strain>
    </source>
</reference>
<dbReference type="PANTHER" id="PTHR19302:SF27">
    <property type="entry name" value="GAMMA-TUBULIN COMPLEX COMPONENT 4"/>
    <property type="match status" value="1"/>
</dbReference>
<keyword evidence="3 6" id="KW-0963">Cytoplasm</keyword>
<reference evidence="10" key="2">
    <citation type="submission" date="2010-04" db="EMBL/GenBank/DDBJ databases">
        <authorList>
            <person name="Buell R."/>
            <person name="Hamilton J."/>
            <person name="Hostetler J."/>
        </authorList>
    </citation>
    <scope>NUCLEOTIDE SEQUENCE [LARGE SCALE GENOMIC DNA]</scope>
    <source>
        <strain evidence="10">DAOM:BR144</strain>
    </source>
</reference>
<accession>K3WH71</accession>
<dbReference type="InterPro" id="IPR042241">
    <property type="entry name" value="GCP_C_sf"/>
</dbReference>
<evidence type="ECO:0000256" key="2">
    <source>
        <dbReference type="ARBA" id="ARBA00010337"/>
    </source>
</evidence>
<keyword evidence="5 6" id="KW-0206">Cytoskeleton</keyword>
<sequence>MHHEVFLALLGHAGDVVEARPEGFFVRRDVAFLTPPQKTMLNRLLTLGHAFATLDAFVRNAAHMPSIYVRGLAQGMNRFLQQYADAVVGLETKILVTKTVFPIPQMVYELEEYMELLPELSKLVRKIQVTGELLQPAKCVGGAQLLDLLHRMTSSGFPRIRKSMQELLFNCNRILFKQILAWILYGEIVDPYNEFFVRKSTPSASGADHDDRIGGDGDDDALTWYKQFSIDLDAVPLAYFPISVAESILFIGKSMQILVKANEYSVDEAQELISTVASLAQNRIFDAVAVEHAMESVRLHIAARLYKEVVVKSKFVDYLKSLKGFFLLSRGELFQAFIERSYTMMTMKPSYKSEEDLNHLIWQQTIREFEGDGVDDSWSQQFTIQLPLQSFSFKGFSSVEGLQLRNVSRDASSKSLEVHELDGGEALASSATLNGDEKCGVAWWKHVQYDTAAFSSEFSIDLVGQSFPTNHSPRRLALLFKNEGSFVAPSVVGSTFKIDQPQVALVSVECEIETASDTGDVTVVAQIKASKAQDEETRVSSKMVIPMDSTSDNNSSRLHFQLQYARQEFKSAISNQVMYKKILLLTVNSVVVMETKFDFQQALYLQASSGEYWVGLAMASRLRLADWNLDKYSPKASWRPGSTLKEQNPSLSPRELWNHMSLRCDVQWPLQLLITKDVMRSYAHLFQFCLRLKRVAHGLERTWKSGAFRAKKNATTAEDRLFSQACALRGRMGFVIRNIELYFQVFVIETSFSKCLSEIEEASDFDKVKRIHDGFVAGLVKKCYLHTRTVSSAVEEVIHCCWKFVEYVLYQDAAGLSLSTDRIAVLDQEFQTRFDFFFGVLQHSEARDLIFMLDYNDFFSTERELAFTCEA</sequence>
<dbReference type="EMBL" id="GL376567">
    <property type="status" value="NOT_ANNOTATED_CDS"/>
    <property type="molecule type" value="Genomic_DNA"/>
</dbReference>
<dbReference type="STRING" id="431595.K3WH71"/>
<protein>
    <recommendedName>
        <fullName evidence="6">Spindle pole body component</fullName>
    </recommendedName>
</protein>
<keyword evidence="4 6" id="KW-0493">Microtubule</keyword>
<dbReference type="Pfam" id="PF04130">
    <property type="entry name" value="GCP_C_terminal"/>
    <property type="match status" value="1"/>
</dbReference>
<feature type="domain" description="Gamma tubulin complex component protein N-terminal" evidence="8">
    <location>
        <begin position="3"/>
        <end position="306"/>
    </location>
</feature>